<organism evidence="1 2">
    <name type="scientific">Cuscuta campestris</name>
    <dbReference type="NCBI Taxonomy" id="132261"/>
    <lineage>
        <taxon>Eukaryota</taxon>
        <taxon>Viridiplantae</taxon>
        <taxon>Streptophyta</taxon>
        <taxon>Embryophyta</taxon>
        <taxon>Tracheophyta</taxon>
        <taxon>Spermatophyta</taxon>
        <taxon>Magnoliopsida</taxon>
        <taxon>eudicotyledons</taxon>
        <taxon>Gunneridae</taxon>
        <taxon>Pentapetalae</taxon>
        <taxon>asterids</taxon>
        <taxon>lamiids</taxon>
        <taxon>Solanales</taxon>
        <taxon>Convolvulaceae</taxon>
        <taxon>Cuscuteae</taxon>
        <taxon>Cuscuta</taxon>
        <taxon>Cuscuta subgen. Grammica</taxon>
        <taxon>Cuscuta sect. Cleistogrammica</taxon>
    </lineage>
</organism>
<evidence type="ECO:0000313" key="1">
    <source>
        <dbReference type="EMBL" id="VFQ77186.1"/>
    </source>
</evidence>
<dbReference type="EMBL" id="OOIL02001641">
    <property type="protein sequence ID" value="VFQ77186.1"/>
    <property type="molecule type" value="Genomic_DNA"/>
</dbReference>
<evidence type="ECO:0000313" key="2">
    <source>
        <dbReference type="Proteomes" id="UP000595140"/>
    </source>
</evidence>
<dbReference type="AlphaFoldDB" id="A0A484LMN5"/>
<gene>
    <name evidence="1" type="ORF">CCAM_LOCUS18962</name>
</gene>
<dbReference type="Proteomes" id="UP000595140">
    <property type="component" value="Unassembled WGS sequence"/>
</dbReference>
<protein>
    <submittedName>
        <fullName evidence="1">Uncharacterized protein</fullName>
    </submittedName>
</protein>
<sequence length="188" mass="21971">MDIQRYFKNLEIIYANEAILQGPIKRCYMCCGYGHHYWRCTNKEAIPYEEHVRIIAAYENQQDGNYEDVFDNHVKDEDDVFVKGPASNAQEESHYNDFSLIQDDLVDEVVIEEATPEVIYSKEVISIEYYPPFGKEKSYLISEIYLKQVLTRNDIMFRKLHNEVPTNSERNLIIGGSLNFPFDPGILL</sequence>
<keyword evidence="2" id="KW-1185">Reference proteome</keyword>
<proteinExistence type="predicted"/>
<accession>A0A484LMN5</accession>
<reference evidence="1 2" key="1">
    <citation type="submission" date="2018-04" db="EMBL/GenBank/DDBJ databases">
        <authorList>
            <person name="Vogel A."/>
        </authorList>
    </citation>
    <scope>NUCLEOTIDE SEQUENCE [LARGE SCALE GENOMIC DNA]</scope>
</reference>
<name>A0A484LMN5_9ASTE</name>